<feature type="compositionally biased region" description="Pro residues" evidence="1">
    <location>
        <begin position="167"/>
        <end position="180"/>
    </location>
</feature>
<organism evidence="3 4">
    <name type="scientific">Mycolicibacterium lutetiense</name>
    <dbReference type="NCBI Taxonomy" id="1641992"/>
    <lineage>
        <taxon>Bacteria</taxon>
        <taxon>Bacillati</taxon>
        <taxon>Actinomycetota</taxon>
        <taxon>Actinomycetes</taxon>
        <taxon>Mycobacteriales</taxon>
        <taxon>Mycobacteriaceae</taxon>
        <taxon>Mycolicibacterium</taxon>
    </lineage>
</organism>
<protein>
    <submittedName>
        <fullName evidence="3">RimJ/RimL family protein N-acetyltransferase</fullName>
    </submittedName>
</protein>
<evidence type="ECO:0000313" key="3">
    <source>
        <dbReference type="EMBL" id="MBP2454445.1"/>
    </source>
</evidence>
<dbReference type="PROSITE" id="PS51186">
    <property type="entry name" value="GNAT"/>
    <property type="match status" value="1"/>
</dbReference>
<evidence type="ECO:0000256" key="1">
    <source>
        <dbReference type="SAM" id="MobiDB-lite"/>
    </source>
</evidence>
<proteinExistence type="predicted"/>
<dbReference type="SUPFAM" id="SSF55729">
    <property type="entry name" value="Acyl-CoA N-acyltransferases (Nat)"/>
    <property type="match status" value="1"/>
</dbReference>
<dbReference type="RefSeq" id="WP_209919846.1">
    <property type="nucleotide sequence ID" value="NZ_JAGIOP010000002.1"/>
</dbReference>
<feature type="region of interest" description="Disordered" evidence="1">
    <location>
        <begin position="167"/>
        <end position="195"/>
    </location>
</feature>
<dbReference type="Proteomes" id="UP000694460">
    <property type="component" value="Unassembled WGS sequence"/>
</dbReference>
<name>A0ABS4ZY59_9MYCO</name>
<dbReference type="PANTHER" id="PTHR43072:SF60">
    <property type="entry name" value="L-2,4-DIAMINOBUTYRIC ACID ACETYLTRANSFERASE"/>
    <property type="match status" value="1"/>
</dbReference>
<dbReference type="CDD" id="cd04301">
    <property type="entry name" value="NAT_SF"/>
    <property type="match status" value="1"/>
</dbReference>
<dbReference type="InterPro" id="IPR016181">
    <property type="entry name" value="Acyl_CoA_acyltransferase"/>
</dbReference>
<dbReference type="InterPro" id="IPR000182">
    <property type="entry name" value="GNAT_dom"/>
</dbReference>
<dbReference type="EMBL" id="JAGIOP010000002">
    <property type="protein sequence ID" value="MBP2454445.1"/>
    <property type="molecule type" value="Genomic_DNA"/>
</dbReference>
<keyword evidence="4" id="KW-1185">Reference proteome</keyword>
<dbReference type="Pfam" id="PF24553">
    <property type="entry name" value="Rv0428c_C"/>
    <property type="match status" value="1"/>
</dbReference>
<dbReference type="PANTHER" id="PTHR43072">
    <property type="entry name" value="N-ACETYLTRANSFERASE"/>
    <property type="match status" value="1"/>
</dbReference>
<gene>
    <name evidence="3" type="ORF">JOF57_004358</name>
</gene>
<dbReference type="InterPro" id="IPR056934">
    <property type="entry name" value="SH3_Rv0428c"/>
</dbReference>
<evidence type="ECO:0000259" key="2">
    <source>
        <dbReference type="PROSITE" id="PS51186"/>
    </source>
</evidence>
<comment type="caution">
    <text evidence="3">The sequence shown here is derived from an EMBL/GenBank/DDBJ whole genome shotgun (WGS) entry which is preliminary data.</text>
</comment>
<reference evidence="3 4" key="1">
    <citation type="submission" date="2021-03" db="EMBL/GenBank/DDBJ databases">
        <title>Sequencing the genomes of 1000 actinobacteria strains.</title>
        <authorList>
            <person name="Klenk H.-P."/>
        </authorList>
    </citation>
    <scope>NUCLEOTIDE SEQUENCE [LARGE SCALE GENOMIC DNA]</scope>
    <source>
        <strain evidence="3 4">DSM 46713</strain>
    </source>
</reference>
<dbReference type="InterPro" id="IPR056935">
    <property type="entry name" value="Rv0428c-like_C"/>
</dbReference>
<feature type="domain" description="N-acetyltransferase" evidence="2">
    <location>
        <begin position="178"/>
        <end position="320"/>
    </location>
</feature>
<dbReference type="Pfam" id="PF24551">
    <property type="entry name" value="SH3_Rv0428c"/>
    <property type="match status" value="1"/>
</dbReference>
<accession>A0ABS4ZY59</accession>
<evidence type="ECO:0000313" key="4">
    <source>
        <dbReference type="Proteomes" id="UP000694460"/>
    </source>
</evidence>
<feature type="compositionally biased region" description="Polar residues" evidence="1">
    <location>
        <begin position="186"/>
        <end position="195"/>
    </location>
</feature>
<dbReference type="Gene3D" id="3.40.630.30">
    <property type="match status" value="1"/>
</dbReference>
<sequence length="320" mass="34545">MPELPALGSRVSLRYQLPPGSAKPLTDVIGHLEQREPTVLIRTKDGELVDVAPTDIVSVRELSHAPVRASEIRALEHAAALAWPGVEQHWLGGWLLRAGHGITSRANSAIPLDMSAQIADLSAVRDWYRDRDLPAWLALPERLLPIRTPGIKPARVMVRPLALPATPPPAIPPPATPPNVTPAQPSPSSVTLAQQPDTQWRRIYERDVPLDVLTAVVDGQLTFATLPDRAVGRGAVTSAPDGTAWLGISSVRVAPAYRRRGHARAVCEALLSWGAEAGAQQAYVQVEVDNPAAITLYTSLGFRLHHQTRYVTADDVLGPP</sequence>